<organism evidence="2 3">
    <name type="scientific">Pseudooceanicola nitratireducens</name>
    <dbReference type="NCBI Taxonomy" id="517719"/>
    <lineage>
        <taxon>Bacteria</taxon>
        <taxon>Pseudomonadati</taxon>
        <taxon>Pseudomonadota</taxon>
        <taxon>Alphaproteobacteria</taxon>
        <taxon>Rhodobacterales</taxon>
        <taxon>Paracoccaceae</taxon>
        <taxon>Pseudooceanicola</taxon>
    </lineage>
</organism>
<protein>
    <submittedName>
        <fullName evidence="2">Methyltransferase domain-containing protein</fullName>
    </submittedName>
</protein>
<reference evidence="2 3" key="1">
    <citation type="submission" date="2016-10" db="EMBL/GenBank/DDBJ databases">
        <authorList>
            <person name="de Groot N.N."/>
        </authorList>
    </citation>
    <scope>NUCLEOTIDE SEQUENCE [LARGE SCALE GENOMIC DNA]</scope>
    <source>
        <strain evidence="2 3">DSM 29619</strain>
    </source>
</reference>
<dbReference type="GO" id="GO:0008757">
    <property type="term" value="F:S-adenosylmethionine-dependent methyltransferase activity"/>
    <property type="evidence" value="ECO:0007669"/>
    <property type="project" value="InterPro"/>
</dbReference>
<sequence>MRRESRAWINALGPKSLRVAEISGKWGSYFPFRSYDVFRYPEHDICEGPFRDAEGKVRKFDLVIADQVWEHLDRPYAATRNVLKMLRKGGHFYIATPFFIPFHAAPVDCSRWSARGLTNLLIEAGFAPEGIRAEQWGNRAAARRNLEQPWPPEHDAQADDLTNDPEFPLTAWALAQKL</sequence>
<name>A0A1I1M906_9RHOB</name>
<feature type="domain" description="Methyltransferase type 11" evidence="1">
    <location>
        <begin position="39"/>
        <end position="94"/>
    </location>
</feature>
<accession>A0A1I1M906</accession>
<gene>
    <name evidence="2" type="ORF">SAMN05421762_2312</name>
</gene>
<dbReference type="Gene3D" id="3.40.50.150">
    <property type="entry name" value="Vaccinia Virus protein VP39"/>
    <property type="match status" value="1"/>
</dbReference>
<dbReference type="GO" id="GO:0032259">
    <property type="term" value="P:methylation"/>
    <property type="evidence" value="ECO:0007669"/>
    <property type="project" value="UniProtKB-KW"/>
</dbReference>
<dbReference type="RefSeq" id="WP_409371758.1">
    <property type="nucleotide sequence ID" value="NZ_FNZG01000001.1"/>
</dbReference>
<dbReference type="SUPFAM" id="SSF53335">
    <property type="entry name" value="S-adenosyl-L-methionine-dependent methyltransferases"/>
    <property type="match status" value="1"/>
</dbReference>
<keyword evidence="2" id="KW-0808">Transferase</keyword>
<evidence type="ECO:0000313" key="2">
    <source>
        <dbReference type="EMBL" id="SFC81844.1"/>
    </source>
</evidence>
<dbReference type="AlphaFoldDB" id="A0A1I1M906"/>
<evidence type="ECO:0000259" key="1">
    <source>
        <dbReference type="Pfam" id="PF08241"/>
    </source>
</evidence>
<keyword evidence="2" id="KW-0489">Methyltransferase</keyword>
<dbReference type="Pfam" id="PF08241">
    <property type="entry name" value="Methyltransf_11"/>
    <property type="match status" value="1"/>
</dbReference>
<proteinExistence type="predicted"/>
<dbReference type="Proteomes" id="UP000231644">
    <property type="component" value="Unassembled WGS sequence"/>
</dbReference>
<evidence type="ECO:0000313" key="3">
    <source>
        <dbReference type="Proteomes" id="UP000231644"/>
    </source>
</evidence>
<dbReference type="EMBL" id="FOLX01000001">
    <property type="protein sequence ID" value="SFC81844.1"/>
    <property type="molecule type" value="Genomic_DNA"/>
</dbReference>
<dbReference type="InterPro" id="IPR029063">
    <property type="entry name" value="SAM-dependent_MTases_sf"/>
</dbReference>
<keyword evidence="3" id="KW-1185">Reference proteome</keyword>
<dbReference type="STRING" id="517719.SAMN05421762_2312"/>
<dbReference type="InterPro" id="IPR013216">
    <property type="entry name" value="Methyltransf_11"/>
</dbReference>